<name>A0A939K1Q9_9BACT</name>
<gene>
    <name evidence="1" type="ORF">J2I48_15995</name>
</gene>
<dbReference type="Gene3D" id="1.10.150.240">
    <property type="entry name" value="Putative phosphatase, domain 2"/>
    <property type="match status" value="1"/>
</dbReference>
<dbReference type="Gene3D" id="3.40.50.1000">
    <property type="entry name" value="HAD superfamily/HAD-like"/>
    <property type="match status" value="1"/>
</dbReference>
<evidence type="ECO:0000313" key="2">
    <source>
        <dbReference type="Proteomes" id="UP000664795"/>
    </source>
</evidence>
<keyword evidence="1" id="KW-0378">Hydrolase</keyword>
<dbReference type="SUPFAM" id="SSF56784">
    <property type="entry name" value="HAD-like"/>
    <property type="match status" value="1"/>
</dbReference>
<dbReference type="EMBL" id="JAFMYU010000013">
    <property type="protein sequence ID" value="MBO0932515.1"/>
    <property type="molecule type" value="Genomic_DNA"/>
</dbReference>
<dbReference type="InterPro" id="IPR023198">
    <property type="entry name" value="PGP-like_dom2"/>
</dbReference>
<dbReference type="SFLD" id="SFLDS00003">
    <property type="entry name" value="Haloacid_Dehalogenase"/>
    <property type="match status" value="1"/>
</dbReference>
<sequence length="209" mass="23303">MRYKLVIFDFDGTLADSFPLFLRAFNTVAVRYGIRPMEDAELDMLRTLGPRQLMQHLHIPAWKSPLLAFGMRRLMTQSIGEVCLFAGVPEMLRRLDEAGVRLALVSSNTETNVRRVLGPNIASLITDYVCGTALFGKARAFRKVLRRSGIEPAQTLAVGDELRDWEAAISEGVAFGAVSWGYTRFDALPSLPIGLDLKQMTDIEQLVLT</sequence>
<dbReference type="GO" id="GO:0006281">
    <property type="term" value="P:DNA repair"/>
    <property type="evidence" value="ECO:0007669"/>
    <property type="project" value="TreeGrafter"/>
</dbReference>
<dbReference type="Proteomes" id="UP000664795">
    <property type="component" value="Unassembled WGS sequence"/>
</dbReference>
<dbReference type="InterPro" id="IPR050155">
    <property type="entry name" value="HAD-like_hydrolase_sf"/>
</dbReference>
<dbReference type="SFLD" id="SFLDG01129">
    <property type="entry name" value="C1.5:_HAD__Beta-PGM__Phosphata"/>
    <property type="match status" value="1"/>
</dbReference>
<dbReference type="RefSeq" id="WP_207336481.1">
    <property type="nucleotide sequence ID" value="NZ_JAFMYU010000013.1"/>
</dbReference>
<proteinExistence type="predicted"/>
<organism evidence="1 2">
    <name type="scientific">Fibrella aquatilis</name>
    <dbReference type="NCBI Taxonomy" id="2817059"/>
    <lineage>
        <taxon>Bacteria</taxon>
        <taxon>Pseudomonadati</taxon>
        <taxon>Bacteroidota</taxon>
        <taxon>Cytophagia</taxon>
        <taxon>Cytophagales</taxon>
        <taxon>Spirosomataceae</taxon>
        <taxon>Fibrella</taxon>
    </lineage>
</organism>
<dbReference type="PANTHER" id="PTHR43434:SF13">
    <property type="entry name" value="PHOSPHOGLYCOLATE PHOSPHATASE"/>
    <property type="match status" value="1"/>
</dbReference>
<dbReference type="GO" id="GO:0005829">
    <property type="term" value="C:cytosol"/>
    <property type="evidence" value="ECO:0007669"/>
    <property type="project" value="TreeGrafter"/>
</dbReference>
<reference evidence="1 2" key="1">
    <citation type="submission" date="2021-03" db="EMBL/GenBank/DDBJ databases">
        <title>Fibrella sp. HMF5036 genome sequencing and assembly.</title>
        <authorList>
            <person name="Kang H."/>
            <person name="Kim H."/>
            <person name="Bae S."/>
            <person name="Joh K."/>
        </authorList>
    </citation>
    <scope>NUCLEOTIDE SEQUENCE [LARGE SCALE GENOMIC DNA]</scope>
    <source>
        <strain evidence="1 2">HMF5036</strain>
    </source>
</reference>
<dbReference type="Pfam" id="PF13419">
    <property type="entry name" value="HAD_2"/>
    <property type="match status" value="1"/>
</dbReference>
<dbReference type="GO" id="GO:0008967">
    <property type="term" value="F:phosphoglycolate phosphatase activity"/>
    <property type="evidence" value="ECO:0007669"/>
    <property type="project" value="TreeGrafter"/>
</dbReference>
<dbReference type="AlphaFoldDB" id="A0A939K1Q9"/>
<protein>
    <submittedName>
        <fullName evidence="1">HAD hydrolase-like protein</fullName>
    </submittedName>
</protein>
<dbReference type="InterPro" id="IPR036412">
    <property type="entry name" value="HAD-like_sf"/>
</dbReference>
<keyword evidence="2" id="KW-1185">Reference proteome</keyword>
<dbReference type="InterPro" id="IPR041492">
    <property type="entry name" value="HAD_2"/>
</dbReference>
<dbReference type="InterPro" id="IPR023214">
    <property type="entry name" value="HAD_sf"/>
</dbReference>
<evidence type="ECO:0000313" key="1">
    <source>
        <dbReference type="EMBL" id="MBO0932515.1"/>
    </source>
</evidence>
<dbReference type="PANTHER" id="PTHR43434">
    <property type="entry name" value="PHOSPHOGLYCOLATE PHOSPHATASE"/>
    <property type="match status" value="1"/>
</dbReference>
<comment type="caution">
    <text evidence="1">The sequence shown here is derived from an EMBL/GenBank/DDBJ whole genome shotgun (WGS) entry which is preliminary data.</text>
</comment>
<accession>A0A939K1Q9</accession>